<evidence type="ECO:0000259" key="9">
    <source>
        <dbReference type="PROSITE" id="PS50111"/>
    </source>
</evidence>
<dbReference type="SMART" id="SM00283">
    <property type="entry name" value="MA"/>
    <property type="match status" value="1"/>
</dbReference>
<name>A0A2K9LQF8_9GAMM</name>
<dbReference type="EMBL" id="CP022684">
    <property type="protein sequence ID" value="AUM14470.1"/>
    <property type="molecule type" value="Genomic_DNA"/>
</dbReference>
<dbReference type="Pfam" id="PF00015">
    <property type="entry name" value="MCPsignal"/>
    <property type="match status" value="1"/>
</dbReference>
<keyword evidence="7" id="KW-0175">Coiled coil</keyword>
<protein>
    <recommendedName>
        <fullName evidence="9">Methyl-accepting transducer domain-containing protein</fullName>
    </recommendedName>
</protein>
<evidence type="ECO:0000256" key="5">
    <source>
        <dbReference type="ARBA" id="ARBA00023224"/>
    </source>
</evidence>
<dbReference type="GO" id="GO:0007165">
    <property type="term" value="P:signal transduction"/>
    <property type="evidence" value="ECO:0007669"/>
    <property type="project" value="UniProtKB-KW"/>
</dbReference>
<feature type="coiled-coil region" evidence="7">
    <location>
        <begin position="316"/>
        <end position="343"/>
    </location>
</feature>
<dbReference type="PANTHER" id="PTHR32089">
    <property type="entry name" value="METHYL-ACCEPTING CHEMOTAXIS PROTEIN MCPB"/>
    <property type="match status" value="1"/>
</dbReference>
<evidence type="ECO:0000256" key="8">
    <source>
        <dbReference type="SAM" id="Phobius"/>
    </source>
</evidence>
<evidence type="ECO:0000256" key="7">
    <source>
        <dbReference type="SAM" id="Coils"/>
    </source>
</evidence>
<dbReference type="InterPro" id="IPR004089">
    <property type="entry name" value="MCPsignal_dom"/>
</dbReference>
<evidence type="ECO:0000256" key="3">
    <source>
        <dbReference type="ARBA" id="ARBA00022989"/>
    </source>
</evidence>
<feature type="domain" description="Methyl-accepting transducer" evidence="9">
    <location>
        <begin position="391"/>
        <end position="568"/>
    </location>
</feature>
<evidence type="ECO:0000313" key="11">
    <source>
        <dbReference type="Proteomes" id="UP000235116"/>
    </source>
</evidence>
<keyword evidence="4 8" id="KW-0472">Membrane</keyword>
<keyword evidence="5 6" id="KW-0807">Transducer</keyword>
<proteinExistence type="predicted"/>
<accession>A0A2K9LQF8</accession>
<dbReference type="Gene3D" id="1.10.287.950">
    <property type="entry name" value="Methyl-accepting chemotaxis protein"/>
    <property type="match status" value="1"/>
</dbReference>
<keyword evidence="2 8" id="KW-0812">Transmembrane</keyword>
<dbReference type="RefSeq" id="WP_101895844.1">
    <property type="nucleotide sequence ID" value="NZ_CP022684.1"/>
</dbReference>
<dbReference type="SUPFAM" id="SSF58104">
    <property type="entry name" value="Methyl-accepting chemotaxis protein (MCP) signaling domain"/>
    <property type="match status" value="1"/>
</dbReference>
<dbReference type="KEGG" id="kak:Kalk_19445"/>
<organism evidence="10 11">
    <name type="scientific">Ketobacter alkanivorans</name>
    <dbReference type="NCBI Taxonomy" id="1917421"/>
    <lineage>
        <taxon>Bacteria</taxon>
        <taxon>Pseudomonadati</taxon>
        <taxon>Pseudomonadota</taxon>
        <taxon>Gammaproteobacteria</taxon>
        <taxon>Pseudomonadales</taxon>
        <taxon>Ketobacteraceae</taxon>
        <taxon>Ketobacter</taxon>
    </lineage>
</organism>
<feature type="transmembrane region" description="Helical" evidence="8">
    <location>
        <begin position="12"/>
        <end position="30"/>
    </location>
</feature>
<dbReference type="GO" id="GO:0016020">
    <property type="term" value="C:membrane"/>
    <property type="evidence" value="ECO:0007669"/>
    <property type="project" value="UniProtKB-SubCell"/>
</dbReference>
<gene>
    <name evidence="10" type="ORF">Kalk_19445</name>
</gene>
<feature type="transmembrane region" description="Helical" evidence="8">
    <location>
        <begin position="267"/>
        <end position="287"/>
    </location>
</feature>
<keyword evidence="11" id="KW-1185">Reference proteome</keyword>
<evidence type="ECO:0000256" key="2">
    <source>
        <dbReference type="ARBA" id="ARBA00022692"/>
    </source>
</evidence>
<evidence type="ECO:0000256" key="1">
    <source>
        <dbReference type="ARBA" id="ARBA00004370"/>
    </source>
</evidence>
<keyword evidence="3 8" id="KW-1133">Transmembrane helix</keyword>
<dbReference type="GO" id="GO:0006935">
    <property type="term" value="P:chemotaxis"/>
    <property type="evidence" value="ECO:0007669"/>
    <property type="project" value="UniProtKB-ARBA"/>
</dbReference>
<dbReference type="AlphaFoldDB" id="A0A2K9LQF8"/>
<comment type="subcellular location">
    <subcellularLocation>
        <location evidence="1">Membrane</location>
    </subcellularLocation>
</comment>
<sequence length="602" mass="67107">MLQANTSTRVKFITAIVLGAIALLSTLYISNQNAARERLDAQQQLLRFLSSTNQIQNQVIQLQQLRTGSNPEANRTLLKTLQQNNKSLAEVASISFKSSNEYLENAILGLINQLGQYQKKLNELVSLQEQALKTQTDLQTETESLATYLKEQNAVYLFSLFTDMQTQQLGFRISLDTTRADEANNITAKLIEEIPASELPTEDHAAAKQKVQKQQTLFKTLQTQLKQVSTLQTDLENTFAALSPLSADFADQIERDNSRNEAWSVELMFVLTLILIAFGVYFLFATITHGFERKQKELLSIAISISNAPMQNLDQLKDLLKKLARERHERDALLSQLRETLQQPETIKIDPKASAALSKRIAHIREQYQRSLEAFQNIDRDCDNSNIANSEAIQHTHEGEALLQGITANILQLTDQIGDATRHITELAENSQSIGTVVDMITNITSQTNLLALNAAIEAARAGEHGRGFAVVADEVRSLATKTASAAVDIKNQVEEIQKSAKASVSMMERSQQMVRERVEESATTATTLQHVAAAINTVRNELANMHTTAHQASEQSEHTQGQLQSLEHELLKTLEQILSQQESNSHRDAALRICDTLTSQR</sequence>
<dbReference type="PROSITE" id="PS50111">
    <property type="entry name" value="CHEMOTAXIS_TRANSDUC_2"/>
    <property type="match status" value="1"/>
</dbReference>
<dbReference type="PANTHER" id="PTHR32089:SF112">
    <property type="entry name" value="LYSOZYME-LIKE PROTEIN-RELATED"/>
    <property type="match status" value="1"/>
</dbReference>
<evidence type="ECO:0000256" key="4">
    <source>
        <dbReference type="ARBA" id="ARBA00023136"/>
    </source>
</evidence>
<reference evidence="11" key="1">
    <citation type="submission" date="2017-08" db="EMBL/GenBank/DDBJ databases">
        <title>Direct submision.</title>
        <authorList>
            <person name="Kim S.-J."/>
            <person name="Rhee S.-K."/>
        </authorList>
    </citation>
    <scope>NUCLEOTIDE SEQUENCE [LARGE SCALE GENOMIC DNA]</scope>
    <source>
        <strain evidence="11">GI5</strain>
    </source>
</reference>
<evidence type="ECO:0000313" key="10">
    <source>
        <dbReference type="EMBL" id="AUM14470.1"/>
    </source>
</evidence>
<dbReference type="OrthoDB" id="2489132at2"/>
<dbReference type="Proteomes" id="UP000235116">
    <property type="component" value="Chromosome"/>
</dbReference>
<evidence type="ECO:0000256" key="6">
    <source>
        <dbReference type="PROSITE-ProRule" id="PRU00284"/>
    </source>
</evidence>